<dbReference type="InterPro" id="IPR004675">
    <property type="entry name" value="AhpD_core"/>
</dbReference>
<dbReference type="OrthoDB" id="3296212at2"/>
<dbReference type="Gene3D" id="1.20.1290.10">
    <property type="entry name" value="AhpD-like"/>
    <property type="match status" value="1"/>
</dbReference>
<dbReference type="InterPro" id="IPR029032">
    <property type="entry name" value="AhpD-like"/>
</dbReference>
<proteinExistence type="predicted"/>
<dbReference type="AlphaFoldDB" id="A0A1C5JHE4"/>
<dbReference type="Proteomes" id="UP000198221">
    <property type="component" value="Chromosome I"/>
</dbReference>
<dbReference type="GO" id="GO:0051920">
    <property type="term" value="F:peroxiredoxin activity"/>
    <property type="evidence" value="ECO:0007669"/>
    <property type="project" value="InterPro"/>
</dbReference>
<evidence type="ECO:0000313" key="2">
    <source>
        <dbReference type="EMBL" id="SCG69731.1"/>
    </source>
</evidence>
<evidence type="ECO:0000313" key="3">
    <source>
        <dbReference type="Proteomes" id="UP000198221"/>
    </source>
</evidence>
<evidence type="ECO:0000259" key="1">
    <source>
        <dbReference type="Pfam" id="PF02627"/>
    </source>
</evidence>
<dbReference type="NCBIfam" id="TIGR00778">
    <property type="entry name" value="ahpD_dom"/>
    <property type="match status" value="1"/>
</dbReference>
<feature type="domain" description="Carboxymuconolactone decarboxylase-like" evidence="1">
    <location>
        <begin position="68"/>
        <end position="130"/>
    </location>
</feature>
<organism evidence="2 3">
    <name type="scientific">Micromonospora inositola</name>
    <dbReference type="NCBI Taxonomy" id="47865"/>
    <lineage>
        <taxon>Bacteria</taxon>
        <taxon>Bacillati</taxon>
        <taxon>Actinomycetota</taxon>
        <taxon>Actinomycetes</taxon>
        <taxon>Micromonosporales</taxon>
        <taxon>Micromonosporaceae</taxon>
        <taxon>Micromonospora</taxon>
    </lineage>
</organism>
<dbReference type="Pfam" id="PF02627">
    <property type="entry name" value="CMD"/>
    <property type="match status" value="1"/>
</dbReference>
<sequence>MSIRDLPFRRQVRHLNPAVHDPHTSAVRRQIARDFGMLVPPFALHLPAPDVLCAYWAIVREPTCGRLVDRAKKEAVAAAVSAINACPYCVDVHTTMLDALGDRAPAAAIVSGDTDGIADPDLRAVVAWARANRQPDAPILQQRPFPDQHAPELIGVALAYHYINRMVNIFAVASPFPFGDSKIKPIARRIAVPVFRRLLAREVRPGASLDLLPPVPLPDDLGWAQGDPVIADAFGRAAAAFDAVGKQALPEHVRQLVATRLSAWRGEEPGISRGWVESAIETLPAPQRPLGRLALLAALASYQVDAQVLNDARARPGPAGDEALVAAAGWASFAAARRIGSWLHTAPATPTSGGDLTPRP</sequence>
<keyword evidence="2" id="KW-0575">Peroxidase</keyword>
<dbReference type="InterPro" id="IPR003779">
    <property type="entry name" value="CMD-like"/>
</dbReference>
<gene>
    <name evidence="2" type="ORF">GA0070613_4658</name>
</gene>
<dbReference type="SUPFAM" id="SSF69118">
    <property type="entry name" value="AhpD-like"/>
    <property type="match status" value="1"/>
</dbReference>
<accession>A0A1C5JHE4</accession>
<keyword evidence="2" id="KW-0560">Oxidoreductase</keyword>
<protein>
    <submittedName>
        <fullName evidence="2">Alkylhydroperoxidase AhpD family core domain-containing protein</fullName>
    </submittedName>
</protein>
<reference evidence="3" key="1">
    <citation type="submission" date="2016-06" db="EMBL/GenBank/DDBJ databases">
        <authorList>
            <person name="Varghese N."/>
            <person name="Submissions Spin"/>
        </authorList>
    </citation>
    <scope>NUCLEOTIDE SEQUENCE [LARGE SCALE GENOMIC DNA]</scope>
    <source>
        <strain evidence="3">DSM 43819</strain>
    </source>
</reference>
<name>A0A1C5JHE4_9ACTN</name>
<keyword evidence="3" id="KW-1185">Reference proteome</keyword>
<dbReference type="RefSeq" id="WP_089014166.1">
    <property type="nucleotide sequence ID" value="NZ_LT607754.1"/>
</dbReference>
<dbReference type="EMBL" id="LT607754">
    <property type="protein sequence ID" value="SCG69731.1"/>
    <property type="molecule type" value="Genomic_DNA"/>
</dbReference>